<dbReference type="GO" id="GO:0000976">
    <property type="term" value="F:transcription cis-regulatory region binding"/>
    <property type="evidence" value="ECO:0007669"/>
    <property type="project" value="TreeGrafter"/>
</dbReference>
<dbReference type="AlphaFoldDB" id="A0A6N7ZEU6"/>
<dbReference type="SMART" id="SM00354">
    <property type="entry name" value="HTH_LACI"/>
    <property type="match status" value="1"/>
</dbReference>
<proteinExistence type="predicted"/>
<gene>
    <name evidence="5" type="ORF">GJV82_03145</name>
</gene>
<reference evidence="5 6" key="1">
    <citation type="submission" date="2019-11" db="EMBL/GenBank/DDBJ databases">
        <title>Cellulosimicrobium composti sp. nov. isolated from a compost.</title>
        <authorList>
            <person name="Yang Y."/>
        </authorList>
    </citation>
    <scope>NUCLEOTIDE SEQUENCE [LARGE SCALE GENOMIC DNA]</scope>
    <source>
        <strain evidence="5 6">BIT-GX5</strain>
    </source>
</reference>
<evidence type="ECO:0000256" key="3">
    <source>
        <dbReference type="ARBA" id="ARBA00023163"/>
    </source>
</evidence>
<dbReference type="InterPro" id="IPR028082">
    <property type="entry name" value="Peripla_BP_I"/>
</dbReference>
<keyword evidence="1" id="KW-0805">Transcription regulation</keyword>
<dbReference type="InterPro" id="IPR000843">
    <property type="entry name" value="HTH_LacI"/>
</dbReference>
<keyword evidence="3" id="KW-0804">Transcription</keyword>
<dbReference type="Pfam" id="PF00356">
    <property type="entry name" value="LacI"/>
    <property type="match status" value="1"/>
</dbReference>
<accession>A0A6N7ZEU6</accession>
<name>A0A6N7ZEU6_9MICO</name>
<dbReference type="RefSeq" id="WP_024841013.1">
    <property type="nucleotide sequence ID" value="NZ_JBISAF010000002.1"/>
</dbReference>
<feature type="domain" description="HTH lacI-type" evidence="4">
    <location>
        <begin position="2"/>
        <end position="56"/>
    </location>
</feature>
<organism evidence="5 6">
    <name type="scientific">Cellulosimicrobium composti</name>
    <dbReference type="NCBI Taxonomy" id="2672572"/>
    <lineage>
        <taxon>Bacteria</taxon>
        <taxon>Bacillati</taxon>
        <taxon>Actinomycetota</taxon>
        <taxon>Actinomycetes</taxon>
        <taxon>Micrococcales</taxon>
        <taxon>Promicromonosporaceae</taxon>
        <taxon>Cellulosimicrobium</taxon>
    </lineage>
</organism>
<dbReference type="Gene3D" id="3.40.50.2300">
    <property type="match status" value="2"/>
</dbReference>
<evidence type="ECO:0000256" key="2">
    <source>
        <dbReference type="ARBA" id="ARBA00023125"/>
    </source>
</evidence>
<dbReference type="CDD" id="cd06267">
    <property type="entry name" value="PBP1_LacI_sugar_binding-like"/>
    <property type="match status" value="1"/>
</dbReference>
<keyword evidence="2 5" id="KW-0238">DNA-binding</keyword>
<dbReference type="PANTHER" id="PTHR30146">
    <property type="entry name" value="LACI-RELATED TRANSCRIPTIONAL REPRESSOR"/>
    <property type="match status" value="1"/>
</dbReference>
<dbReference type="PANTHER" id="PTHR30146:SF153">
    <property type="entry name" value="LACTOSE OPERON REPRESSOR"/>
    <property type="match status" value="1"/>
</dbReference>
<dbReference type="InterPro" id="IPR046335">
    <property type="entry name" value="LacI/GalR-like_sensor"/>
</dbReference>
<dbReference type="SUPFAM" id="SSF47413">
    <property type="entry name" value="lambda repressor-like DNA-binding domains"/>
    <property type="match status" value="1"/>
</dbReference>
<comment type="caution">
    <text evidence="5">The sequence shown here is derived from an EMBL/GenBank/DDBJ whole genome shotgun (WGS) entry which is preliminary data.</text>
</comment>
<dbReference type="SUPFAM" id="SSF53822">
    <property type="entry name" value="Periplasmic binding protein-like I"/>
    <property type="match status" value="1"/>
</dbReference>
<evidence type="ECO:0000313" key="5">
    <source>
        <dbReference type="EMBL" id="MTG87956.1"/>
    </source>
</evidence>
<evidence type="ECO:0000259" key="4">
    <source>
        <dbReference type="PROSITE" id="PS50932"/>
    </source>
</evidence>
<evidence type="ECO:0000256" key="1">
    <source>
        <dbReference type="ARBA" id="ARBA00023015"/>
    </source>
</evidence>
<dbReference type="CDD" id="cd01392">
    <property type="entry name" value="HTH_LacI"/>
    <property type="match status" value="1"/>
</dbReference>
<dbReference type="Proteomes" id="UP000440668">
    <property type="component" value="Unassembled WGS sequence"/>
</dbReference>
<evidence type="ECO:0000313" key="6">
    <source>
        <dbReference type="Proteomes" id="UP000440668"/>
    </source>
</evidence>
<dbReference type="EMBL" id="WMKA01000004">
    <property type="protein sequence ID" value="MTG87956.1"/>
    <property type="molecule type" value="Genomic_DNA"/>
</dbReference>
<dbReference type="InterPro" id="IPR010982">
    <property type="entry name" value="Lambda_DNA-bd_dom_sf"/>
</dbReference>
<dbReference type="GO" id="GO:0003700">
    <property type="term" value="F:DNA-binding transcription factor activity"/>
    <property type="evidence" value="ECO:0007669"/>
    <property type="project" value="TreeGrafter"/>
</dbReference>
<dbReference type="Pfam" id="PF13377">
    <property type="entry name" value="Peripla_BP_3"/>
    <property type="match status" value="1"/>
</dbReference>
<dbReference type="PROSITE" id="PS50932">
    <property type="entry name" value="HTH_LACI_2"/>
    <property type="match status" value="1"/>
</dbReference>
<protein>
    <submittedName>
        <fullName evidence="5">LacI family DNA-binding transcriptional regulator</fullName>
    </submittedName>
</protein>
<dbReference type="Gene3D" id="1.10.260.40">
    <property type="entry name" value="lambda repressor-like DNA-binding domains"/>
    <property type="match status" value="1"/>
</dbReference>
<dbReference type="PROSITE" id="PS00356">
    <property type="entry name" value="HTH_LACI_1"/>
    <property type="match status" value="1"/>
</dbReference>
<sequence>MATIGDVARVAGVSRSTASYALSGKRAISADVRRRVEDAVRTLGYTPNAGARALATTRTMVIGLLAQFLPDEFAPAMLQYMLGVSDTAREHGYDILLATDADGTRALRRMTDSRMVDGVVLLNVAEHDERLPILRAAPQPGALVGLPADCTGVDVFDLDFEEAGRLMVDHLHRLGHREVVLVSQPEHVVERGGAYVWRLQNAAVEAARARGVVLHATYASSGQPEVGRELHALLDAYPRATGLVINNEAAAAALPTVLHDRGLSAPRDLSVVGRYSDEFARTFSLPFSSVESAPDRLGRMAVRQLVRRIEGEVGADEPHVVRFVSPELVDRGSTGAPPRRTGA</sequence>